<sequence length="91" mass="9064">MVTAAAAMIFAGAVCIIAAYATLGLMRGLPRSSRLVGRARRIRALALSGAAGAAAVVALAFDALGTTTWLCAALILVSAALMVYTALTAAP</sequence>
<feature type="transmembrane region" description="Helical" evidence="1">
    <location>
        <begin position="6"/>
        <end position="23"/>
    </location>
</feature>
<evidence type="ECO:0000256" key="1">
    <source>
        <dbReference type="SAM" id="Phobius"/>
    </source>
</evidence>
<keyword evidence="1" id="KW-0472">Membrane</keyword>
<dbReference type="RefSeq" id="WP_007616294.1">
    <property type="nucleotide sequence ID" value="NZ_BANX01000001.1"/>
</dbReference>
<dbReference type="AlphaFoldDB" id="M0QFT3"/>
<organism evidence="2 3">
    <name type="scientific">Gordonia soli NBRC 108243</name>
    <dbReference type="NCBI Taxonomy" id="1223545"/>
    <lineage>
        <taxon>Bacteria</taxon>
        <taxon>Bacillati</taxon>
        <taxon>Actinomycetota</taxon>
        <taxon>Actinomycetes</taxon>
        <taxon>Mycobacteriales</taxon>
        <taxon>Gordoniaceae</taxon>
        <taxon>Gordonia</taxon>
    </lineage>
</organism>
<evidence type="ECO:0000313" key="2">
    <source>
        <dbReference type="EMBL" id="GAC66262.1"/>
    </source>
</evidence>
<gene>
    <name evidence="2" type="ORF">GS4_01_00640</name>
</gene>
<dbReference type="Proteomes" id="UP000011666">
    <property type="component" value="Unassembled WGS sequence"/>
</dbReference>
<reference evidence="2 3" key="1">
    <citation type="submission" date="2013-01" db="EMBL/GenBank/DDBJ databases">
        <title>Whole genome shotgun sequence of Gordonia soli NBRC 108243.</title>
        <authorList>
            <person name="Isaki-Nakamura S."/>
            <person name="Hosoyama A."/>
            <person name="Tsuchikane K."/>
            <person name="Ando Y."/>
            <person name="Baba S."/>
            <person name="Ohji S."/>
            <person name="Hamada M."/>
            <person name="Tamura T."/>
            <person name="Yamazoe A."/>
            <person name="Yamazaki S."/>
            <person name="Fujita N."/>
        </authorList>
    </citation>
    <scope>NUCLEOTIDE SEQUENCE [LARGE SCALE GENOMIC DNA]</scope>
    <source>
        <strain evidence="2 3">NBRC 108243</strain>
    </source>
</reference>
<feature type="transmembrane region" description="Helical" evidence="1">
    <location>
        <begin position="67"/>
        <end position="87"/>
    </location>
</feature>
<dbReference type="EMBL" id="BANX01000001">
    <property type="protein sequence ID" value="GAC66262.1"/>
    <property type="molecule type" value="Genomic_DNA"/>
</dbReference>
<comment type="caution">
    <text evidence="2">The sequence shown here is derived from an EMBL/GenBank/DDBJ whole genome shotgun (WGS) entry which is preliminary data.</text>
</comment>
<accession>M0QFT3</accession>
<protein>
    <submittedName>
        <fullName evidence="2">Uncharacterized protein</fullName>
    </submittedName>
</protein>
<keyword evidence="1" id="KW-0812">Transmembrane</keyword>
<keyword evidence="3" id="KW-1185">Reference proteome</keyword>
<feature type="transmembrane region" description="Helical" evidence="1">
    <location>
        <begin position="44"/>
        <end position="61"/>
    </location>
</feature>
<proteinExistence type="predicted"/>
<name>M0QFT3_9ACTN</name>
<keyword evidence="1" id="KW-1133">Transmembrane helix</keyword>
<evidence type="ECO:0000313" key="3">
    <source>
        <dbReference type="Proteomes" id="UP000011666"/>
    </source>
</evidence>